<evidence type="ECO:0000256" key="1">
    <source>
        <dbReference type="SAM" id="Coils"/>
    </source>
</evidence>
<feature type="domain" description="DUF4140" evidence="4">
    <location>
        <begin position="49"/>
        <end position="143"/>
    </location>
</feature>
<feature type="coiled-coil region" evidence="1">
    <location>
        <begin position="180"/>
        <end position="214"/>
    </location>
</feature>
<sequence>MDLHVFRDMTMQRMRATGVFTAFTALVAVNATAAPGAGVDLGGSRIERVTVYPGMAQVERSAKVSAGARELVLDCLSPSFDMASLQIDGADGVKLGPVSALTRPRSEVPACDVTPLDERIRQLEDRIAAVQAESDGHDLALGYLRGLGAPESASAPMRVPGAAPQAAGVAPLVGSIQRSGQEAYRQQNRLARERQTLERELQPLAAERERLRGQGGEVRQLRIALWATRDTALTLRYQVAGPSWGPSYRATLDTSPPQGRATTVLMERLAQVSQRTGEDWKGVRLTLSTGSPTSATAGPDPRPWHVHPRPPVAAERAMPVMALAAPAPAPMVARSRKAERAVEDAEPDFTVQQVNNEFATQFELPNGVDVQSGGQRVSVALDTQRLPATLRVQTVPQQEASAWFVADIQRPAGVWPEGPLQLLRGTQAVGRTTWRSGDQERIDLPFGRDELVRVRVRPSPPRTASGGFIGSRQERQETRVYEIENRHRTPIDLQVLESSPVAQDERISVTRQFTPEPQEMAWRQQPGIVAWRRTLEPGQTASFSADYLVSHPKDVQLQDIR</sequence>
<dbReference type="AlphaFoldDB" id="A0A221KB04"/>
<dbReference type="InterPro" id="IPR011935">
    <property type="entry name" value="CHP02231"/>
</dbReference>
<keyword evidence="1" id="KW-0175">Coiled coil</keyword>
<name>A0A221KB04_VITFI</name>
<organism evidence="5 6">
    <name type="scientific">Vitreoscilla filiformis</name>
    <dbReference type="NCBI Taxonomy" id="63"/>
    <lineage>
        <taxon>Bacteria</taxon>
        <taxon>Pseudomonadati</taxon>
        <taxon>Pseudomonadota</taxon>
        <taxon>Betaproteobacteria</taxon>
        <taxon>Neisseriales</taxon>
        <taxon>Neisseriaceae</taxon>
        <taxon>Vitreoscilla</taxon>
    </lineage>
</organism>
<evidence type="ECO:0000259" key="4">
    <source>
        <dbReference type="Pfam" id="PF13600"/>
    </source>
</evidence>
<feature type="domain" description="DUF4139" evidence="3">
    <location>
        <begin position="233"/>
        <end position="553"/>
    </location>
</feature>
<evidence type="ECO:0000313" key="5">
    <source>
        <dbReference type="EMBL" id="ASM76145.1"/>
    </source>
</evidence>
<keyword evidence="2" id="KW-0732">Signal</keyword>
<dbReference type="Pfam" id="PF13600">
    <property type="entry name" value="DUF4140"/>
    <property type="match status" value="1"/>
</dbReference>
<dbReference type="PANTHER" id="PTHR31005">
    <property type="entry name" value="DUF4139 DOMAIN-CONTAINING PROTEIN"/>
    <property type="match status" value="1"/>
</dbReference>
<dbReference type="InterPro" id="IPR025554">
    <property type="entry name" value="DUF4140"/>
</dbReference>
<evidence type="ECO:0000313" key="6">
    <source>
        <dbReference type="Proteomes" id="UP000199729"/>
    </source>
</evidence>
<protein>
    <recommendedName>
        <fullName evidence="7">DUF4139 domain-containing protein</fullName>
    </recommendedName>
</protein>
<feature type="chain" id="PRO_5012442980" description="DUF4139 domain-containing protein" evidence="2">
    <location>
        <begin position="34"/>
        <end position="561"/>
    </location>
</feature>
<dbReference type="InterPro" id="IPR037291">
    <property type="entry name" value="DUF4139"/>
</dbReference>
<dbReference type="NCBIfam" id="TIGR02231">
    <property type="entry name" value="mucoidy inhibitor MuiA family protein"/>
    <property type="match status" value="1"/>
</dbReference>
<accession>A0A221KB04</accession>
<feature type="signal peptide" evidence="2">
    <location>
        <begin position="1"/>
        <end position="33"/>
    </location>
</feature>
<gene>
    <name evidence="5" type="ORF">VITFI_CDS0366</name>
</gene>
<dbReference type="KEGG" id="vff:VITFI_CDS0366"/>
<evidence type="ECO:0000256" key="2">
    <source>
        <dbReference type="SAM" id="SignalP"/>
    </source>
</evidence>
<dbReference type="Proteomes" id="UP000199729">
    <property type="component" value="Chromosome"/>
</dbReference>
<dbReference type="EMBL" id="CP022423">
    <property type="protein sequence ID" value="ASM76145.1"/>
    <property type="molecule type" value="Genomic_DNA"/>
</dbReference>
<dbReference type="Pfam" id="PF13598">
    <property type="entry name" value="DUF4139"/>
    <property type="match status" value="1"/>
</dbReference>
<dbReference type="PANTHER" id="PTHR31005:SF8">
    <property type="entry name" value="DUF4139 DOMAIN-CONTAINING PROTEIN"/>
    <property type="match status" value="1"/>
</dbReference>
<evidence type="ECO:0000259" key="3">
    <source>
        <dbReference type="Pfam" id="PF13598"/>
    </source>
</evidence>
<reference evidence="5 6" key="1">
    <citation type="submission" date="2017-07" db="EMBL/GenBank/DDBJ databases">
        <title>Complete Genome Sequence of the cosmetic ferment Vitreoscilla filiformis (ATCC15551).</title>
        <authorList>
            <person name="Contreras S."/>
            <person name="Sagory-Zalkind P."/>
            <person name="Blanquart H."/>
            <person name="Iltis A."/>
            <person name="Morand S.C."/>
        </authorList>
    </citation>
    <scope>NUCLEOTIDE SEQUENCE [LARGE SCALE GENOMIC DNA]</scope>
    <source>
        <strain evidence="5 6">ATCC 15551</strain>
    </source>
</reference>
<keyword evidence="6" id="KW-1185">Reference proteome</keyword>
<evidence type="ECO:0008006" key="7">
    <source>
        <dbReference type="Google" id="ProtNLM"/>
    </source>
</evidence>
<proteinExistence type="predicted"/>